<proteinExistence type="inferred from homology"/>
<dbReference type="PANTHER" id="PTHR34294">
    <property type="entry name" value="TRANSCRIPTIONAL REGULATOR-RELATED"/>
    <property type="match status" value="1"/>
</dbReference>
<keyword evidence="3" id="KW-0238">DNA-binding</keyword>
<dbReference type="SUPFAM" id="SSF100950">
    <property type="entry name" value="NagB/RpiA/CoA transferase-like"/>
    <property type="match status" value="1"/>
</dbReference>
<feature type="domain" description="Sugar-binding" evidence="5">
    <location>
        <begin position="62"/>
        <end position="186"/>
    </location>
</feature>
<evidence type="ECO:0000259" key="5">
    <source>
        <dbReference type="Pfam" id="PF04198"/>
    </source>
</evidence>
<dbReference type="Gene3D" id="3.40.50.1360">
    <property type="match status" value="1"/>
</dbReference>
<comment type="caution">
    <text evidence="6">The sequence shown here is derived from an EMBL/GenBank/DDBJ whole genome shotgun (WGS) entry which is preliminary data.</text>
</comment>
<dbReference type="EMBL" id="SOFS01000031">
    <property type="protein sequence ID" value="TFC18727.1"/>
    <property type="molecule type" value="Genomic_DNA"/>
</dbReference>
<evidence type="ECO:0000313" key="6">
    <source>
        <dbReference type="EMBL" id="TFC18727.1"/>
    </source>
</evidence>
<evidence type="ECO:0000256" key="3">
    <source>
        <dbReference type="ARBA" id="ARBA00023125"/>
    </source>
</evidence>
<sequence>MRNTTQTVNTCAHTCTHVQAEATTITNDPSLSDRTDDALTAVKPYYVQDHLTMEAIAHELHTSRSSVSRLLRQARANGLVDIQIRSPLNATSRLDYTSEILRRFGDAFGAHIEQFPVQTFFDDPATKRAFWRERGVTRLLEMQARINVALFGLGSPFSKVPSHVYARGYLEDEDFTALSAAGVVGVVGD</sequence>
<keyword evidence="7" id="KW-1185">Reference proteome</keyword>
<evidence type="ECO:0000256" key="2">
    <source>
        <dbReference type="ARBA" id="ARBA00023015"/>
    </source>
</evidence>
<comment type="similarity">
    <text evidence="1">Belongs to the SorC transcriptional regulatory family.</text>
</comment>
<dbReference type="InterPro" id="IPR037171">
    <property type="entry name" value="NagB/RpiA_transferase-like"/>
</dbReference>
<dbReference type="InterPro" id="IPR007324">
    <property type="entry name" value="Sugar-bd_dom_put"/>
</dbReference>
<evidence type="ECO:0000256" key="4">
    <source>
        <dbReference type="ARBA" id="ARBA00023163"/>
    </source>
</evidence>
<reference evidence="6 7" key="1">
    <citation type="submission" date="2019-03" db="EMBL/GenBank/DDBJ databases">
        <title>Genomics of glacier-inhabiting Cryobacterium strains.</title>
        <authorList>
            <person name="Liu Q."/>
            <person name="Xin Y.-H."/>
        </authorList>
    </citation>
    <scope>NUCLEOTIDE SEQUENCE [LARGE SCALE GENOMIC DNA]</scope>
    <source>
        <strain evidence="6 7">MDB1-5</strain>
    </source>
</reference>
<dbReference type="Pfam" id="PF04198">
    <property type="entry name" value="Sugar-bind"/>
    <property type="match status" value="1"/>
</dbReference>
<protein>
    <recommendedName>
        <fullName evidence="5">Sugar-binding domain-containing protein</fullName>
    </recommendedName>
</protein>
<evidence type="ECO:0000256" key="1">
    <source>
        <dbReference type="ARBA" id="ARBA00010466"/>
    </source>
</evidence>
<accession>A0ABY2IM20</accession>
<dbReference type="PANTHER" id="PTHR34294:SF1">
    <property type="entry name" value="TRANSCRIPTIONAL REGULATOR LSRR"/>
    <property type="match status" value="1"/>
</dbReference>
<dbReference type="InterPro" id="IPR051054">
    <property type="entry name" value="SorC_transcr_regulators"/>
</dbReference>
<keyword evidence="4" id="KW-0804">Transcription</keyword>
<dbReference type="Proteomes" id="UP000297604">
    <property type="component" value="Unassembled WGS sequence"/>
</dbReference>
<organism evidence="6 7">
    <name type="scientific">Cryobacterium glucosi</name>
    <dbReference type="NCBI Taxonomy" id="1259175"/>
    <lineage>
        <taxon>Bacteria</taxon>
        <taxon>Bacillati</taxon>
        <taxon>Actinomycetota</taxon>
        <taxon>Actinomycetes</taxon>
        <taxon>Micrococcales</taxon>
        <taxon>Microbacteriaceae</taxon>
        <taxon>Cryobacterium</taxon>
    </lineage>
</organism>
<evidence type="ECO:0000313" key="7">
    <source>
        <dbReference type="Proteomes" id="UP000297604"/>
    </source>
</evidence>
<name>A0ABY2IM20_9MICO</name>
<gene>
    <name evidence="6" type="ORF">E3O46_13710</name>
</gene>
<keyword evidence="2" id="KW-0805">Transcription regulation</keyword>